<sequence length="56" mass="5848">MSEFRPTAEAAAFEAALLPDGADFSVPQSGPEMVMDAVAKAERAHIRDACEALGTP</sequence>
<gene>
    <name evidence="1" type="ORF">NVS88_04570</name>
</gene>
<dbReference type="RefSeq" id="WP_332519313.1">
    <property type="nucleotide sequence ID" value="NZ_JANRHA010000002.1"/>
</dbReference>
<proteinExistence type="predicted"/>
<protein>
    <submittedName>
        <fullName evidence="1">Uncharacterized protein</fullName>
    </submittedName>
</protein>
<dbReference type="AlphaFoldDB" id="A0A9X4LWW1"/>
<accession>A0A9X4LWW1</accession>
<name>A0A9X4LWW1_9ACTN</name>
<comment type="caution">
    <text evidence="1">The sequence shown here is derived from an EMBL/GenBank/DDBJ whole genome shotgun (WGS) entry which is preliminary data.</text>
</comment>
<keyword evidence="2" id="KW-1185">Reference proteome</keyword>
<dbReference type="Proteomes" id="UP001152755">
    <property type="component" value="Unassembled WGS sequence"/>
</dbReference>
<dbReference type="EMBL" id="JANRHA010000002">
    <property type="protein sequence ID" value="MDG3013830.1"/>
    <property type="molecule type" value="Genomic_DNA"/>
</dbReference>
<organism evidence="1 2">
    <name type="scientific">Speluncibacter jeojiensis</name>
    <dbReference type="NCBI Taxonomy" id="2710754"/>
    <lineage>
        <taxon>Bacteria</taxon>
        <taxon>Bacillati</taxon>
        <taxon>Actinomycetota</taxon>
        <taxon>Actinomycetes</taxon>
        <taxon>Mycobacteriales</taxon>
        <taxon>Speluncibacteraceae</taxon>
        <taxon>Speluncibacter</taxon>
    </lineage>
</organism>
<reference evidence="1" key="1">
    <citation type="submission" date="2022-08" db="EMBL/GenBank/DDBJ databases">
        <title>Genome analysis of Corynebacteriales strain.</title>
        <authorList>
            <person name="Lee S.D."/>
        </authorList>
    </citation>
    <scope>NUCLEOTIDE SEQUENCE</scope>
    <source>
        <strain evidence="1">D3-21</strain>
    </source>
</reference>
<evidence type="ECO:0000313" key="1">
    <source>
        <dbReference type="EMBL" id="MDG3013830.1"/>
    </source>
</evidence>
<evidence type="ECO:0000313" key="2">
    <source>
        <dbReference type="Proteomes" id="UP001152755"/>
    </source>
</evidence>